<reference evidence="1" key="2">
    <citation type="submission" date="2025-09" db="UniProtKB">
        <authorList>
            <consortium name="EnsemblPlants"/>
        </authorList>
    </citation>
    <scope>IDENTIFICATION</scope>
</reference>
<sequence length="464" mass="49950">MLQIRLSKIGSSDSGAAASGAAAGTSGGAPAKSSAAAAGGAPESVTVACPDHLIIADLAVAKSLGAVTNSAVAATRAIGRRSRRPLGERVHICSRCEFPIAIYGRLIPCEHAFCLACARSDSSCYLCDERIQKIQTVKMMEGIFICAAPMCLKSFLKKAEFESHVPEAHANLLQTNPEKEERNEPDAPNNSRASAGDTQRQSQMPEMSTARAPQRPGVSPTSSSHMQDREDRSRYHQSREHTPLRPPMLSKPPSFHGHHSYPPGDNQSENNPPQGFDRPYGWSHDSTPGATPLRQESDHGSQDKQQVMPNSPFMFSPMHPHQQNFMMQMNMNQPLIPNASFSYPVQQDGNPQYFSAPFQMQVPDGGLEQGSASGAEGLQRPWGMGLMGNPSQGVGGMAFMQTGFGMMPDGSMNPGMQGQADRSGDGRAVQDQIPMVMQMQMSLPPPPPAQPPSAGQQQSFNRTQ</sequence>
<proteinExistence type="predicted"/>
<dbReference type="EnsemblPlants" id="AVESA.00010b.r2.1AG0063870.1">
    <property type="protein sequence ID" value="AVESA.00010b.r2.1AG0063870.1.CDS"/>
    <property type="gene ID" value="AVESA.00010b.r2.1AG0063870"/>
</dbReference>
<protein>
    <submittedName>
        <fullName evidence="1">Uncharacterized protein</fullName>
    </submittedName>
</protein>
<dbReference type="Proteomes" id="UP001732700">
    <property type="component" value="Chromosome 1A"/>
</dbReference>
<organism evidence="1 2">
    <name type="scientific">Avena sativa</name>
    <name type="common">Oat</name>
    <dbReference type="NCBI Taxonomy" id="4498"/>
    <lineage>
        <taxon>Eukaryota</taxon>
        <taxon>Viridiplantae</taxon>
        <taxon>Streptophyta</taxon>
        <taxon>Embryophyta</taxon>
        <taxon>Tracheophyta</taxon>
        <taxon>Spermatophyta</taxon>
        <taxon>Magnoliopsida</taxon>
        <taxon>Liliopsida</taxon>
        <taxon>Poales</taxon>
        <taxon>Poaceae</taxon>
        <taxon>BOP clade</taxon>
        <taxon>Pooideae</taxon>
        <taxon>Poodae</taxon>
        <taxon>Poeae</taxon>
        <taxon>Poeae Chloroplast Group 1 (Aveneae type)</taxon>
        <taxon>Aveninae</taxon>
        <taxon>Avena</taxon>
    </lineage>
</organism>
<reference evidence="1" key="1">
    <citation type="submission" date="2021-05" db="EMBL/GenBank/DDBJ databases">
        <authorList>
            <person name="Scholz U."/>
            <person name="Mascher M."/>
            <person name="Fiebig A."/>
        </authorList>
    </citation>
    <scope>NUCLEOTIDE SEQUENCE [LARGE SCALE GENOMIC DNA]</scope>
</reference>
<evidence type="ECO:0000313" key="2">
    <source>
        <dbReference type="Proteomes" id="UP001732700"/>
    </source>
</evidence>
<accession>A0ACD5TJ99</accession>
<name>A0ACD5TJ99_AVESA</name>
<evidence type="ECO:0000313" key="1">
    <source>
        <dbReference type="EnsemblPlants" id="AVESA.00010b.r2.1AG0063870.1.CDS"/>
    </source>
</evidence>
<keyword evidence="2" id="KW-1185">Reference proteome</keyword>